<evidence type="ECO:0000313" key="4">
    <source>
        <dbReference type="Proteomes" id="UP000801492"/>
    </source>
</evidence>
<dbReference type="EMBL" id="VTPC01091054">
    <property type="protein sequence ID" value="KAF2879937.1"/>
    <property type="molecule type" value="Genomic_DNA"/>
</dbReference>
<evidence type="ECO:0000313" key="3">
    <source>
        <dbReference type="EMBL" id="KAF2879937.1"/>
    </source>
</evidence>
<feature type="transmembrane region" description="Helical" evidence="1">
    <location>
        <begin position="29"/>
        <end position="51"/>
    </location>
</feature>
<keyword evidence="1" id="KW-0812">Transmembrane</keyword>
<protein>
    <submittedName>
        <fullName evidence="3">Uncharacterized protein</fullName>
    </submittedName>
</protein>
<keyword evidence="2" id="KW-0732">Signal</keyword>
<evidence type="ECO:0000256" key="1">
    <source>
        <dbReference type="SAM" id="Phobius"/>
    </source>
</evidence>
<keyword evidence="4" id="KW-1185">Reference proteome</keyword>
<keyword evidence="1" id="KW-0472">Membrane</keyword>
<feature type="chain" id="PRO_5035433271" evidence="2">
    <location>
        <begin position="20"/>
        <end position="61"/>
    </location>
</feature>
<feature type="signal peptide" evidence="2">
    <location>
        <begin position="1"/>
        <end position="19"/>
    </location>
</feature>
<gene>
    <name evidence="3" type="ORF">ILUMI_26225</name>
</gene>
<dbReference type="Proteomes" id="UP000801492">
    <property type="component" value="Unassembled WGS sequence"/>
</dbReference>
<keyword evidence="1" id="KW-1133">Transmembrane helix</keyword>
<evidence type="ECO:0000256" key="2">
    <source>
        <dbReference type="SAM" id="SignalP"/>
    </source>
</evidence>
<name>A0A8K0C8W4_IGNLU</name>
<sequence>MKYLVIVFFALVALAYASAYPSGIIGAPIAVGGIVAPAAVGVGVAPLGLGVRGLGHGAILG</sequence>
<reference evidence="3" key="1">
    <citation type="submission" date="2019-08" db="EMBL/GenBank/DDBJ databases">
        <title>The genome of the North American firefly Photinus pyralis.</title>
        <authorList>
            <consortium name="Photinus pyralis genome working group"/>
            <person name="Fallon T.R."/>
            <person name="Sander Lower S.E."/>
            <person name="Weng J.-K."/>
        </authorList>
    </citation>
    <scope>NUCLEOTIDE SEQUENCE</scope>
    <source>
        <strain evidence="3">TRF0915ILg1</strain>
        <tissue evidence="3">Whole body</tissue>
    </source>
</reference>
<dbReference type="AlphaFoldDB" id="A0A8K0C8W4"/>
<proteinExistence type="predicted"/>
<accession>A0A8K0C8W4</accession>
<comment type="caution">
    <text evidence="3">The sequence shown here is derived from an EMBL/GenBank/DDBJ whole genome shotgun (WGS) entry which is preliminary data.</text>
</comment>
<organism evidence="3 4">
    <name type="scientific">Ignelater luminosus</name>
    <name type="common">Cucubano</name>
    <name type="synonym">Pyrophorus luminosus</name>
    <dbReference type="NCBI Taxonomy" id="2038154"/>
    <lineage>
        <taxon>Eukaryota</taxon>
        <taxon>Metazoa</taxon>
        <taxon>Ecdysozoa</taxon>
        <taxon>Arthropoda</taxon>
        <taxon>Hexapoda</taxon>
        <taxon>Insecta</taxon>
        <taxon>Pterygota</taxon>
        <taxon>Neoptera</taxon>
        <taxon>Endopterygota</taxon>
        <taxon>Coleoptera</taxon>
        <taxon>Polyphaga</taxon>
        <taxon>Elateriformia</taxon>
        <taxon>Elateroidea</taxon>
        <taxon>Elateridae</taxon>
        <taxon>Agrypninae</taxon>
        <taxon>Pyrophorini</taxon>
        <taxon>Ignelater</taxon>
    </lineage>
</organism>